<feature type="compositionally biased region" description="Basic and acidic residues" evidence="1">
    <location>
        <begin position="1"/>
        <end position="12"/>
    </location>
</feature>
<gene>
    <name evidence="2" type="ORF">SFRICE_011783</name>
</gene>
<sequence>MLAKEEAERVRELLTPQPSSRETLRASAVAGPSPATVQVCGRYAYHPYRGVCVFIESYFCQYNINFFHAKEYCEEYCGVAMPLSFCNMETGTPIDYTYIYDQK</sequence>
<reference evidence="2" key="1">
    <citation type="submission" date="2016-07" db="EMBL/GenBank/DDBJ databases">
        <authorList>
            <person name="Bretaudeau A."/>
        </authorList>
    </citation>
    <scope>NUCLEOTIDE SEQUENCE</scope>
    <source>
        <strain evidence="2">Rice</strain>
        <tissue evidence="2">Whole body</tissue>
    </source>
</reference>
<evidence type="ECO:0000256" key="1">
    <source>
        <dbReference type="SAM" id="MobiDB-lite"/>
    </source>
</evidence>
<name>A0A2H1V6G9_SPOFR</name>
<dbReference type="SUPFAM" id="SSF57362">
    <property type="entry name" value="BPTI-like"/>
    <property type="match status" value="1"/>
</dbReference>
<proteinExistence type="predicted"/>
<dbReference type="AlphaFoldDB" id="A0A2H1V6G9"/>
<dbReference type="InterPro" id="IPR036880">
    <property type="entry name" value="Kunitz_BPTI_sf"/>
</dbReference>
<dbReference type="GO" id="GO:0004867">
    <property type="term" value="F:serine-type endopeptidase inhibitor activity"/>
    <property type="evidence" value="ECO:0007669"/>
    <property type="project" value="InterPro"/>
</dbReference>
<feature type="region of interest" description="Disordered" evidence="1">
    <location>
        <begin position="1"/>
        <end position="25"/>
    </location>
</feature>
<dbReference type="EMBL" id="ODYU01000925">
    <property type="protein sequence ID" value="SOQ36428.1"/>
    <property type="molecule type" value="Genomic_DNA"/>
</dbReference>
<accession>A0A2H1V6G9</accession>
<evidence type="ECO:0000313" key="2">
    <source>
        <dbReference type="EMBL" id="SOQ36428.1"/>
    </source>
</evidence>
<protein>
    <submittedName>
        <fullName evidence="2">SFRICE_011783</fullName>
    </submittedName>
</protein>
<organism evidence="2">
    <name type="scientific">Spodoptera frugiperda</name>
    <name type="common">Fall armyworm</name>
    <dbReference type="NCBI Taxonomy" id="7108"/>
    <lineage>
        <taxon>Eukaryota</taxon>
        <taxon>Metazoa</taxon>
        <taxon>Ecdysozoa</taxon>
        <taxon>Arthropoda</taxon>
        <taxon>Hexapoda</taxon>
        <taxon>Insecta</taxon>
        <taxon>Pterygota</taxon>
        <taxon>Neoptera</taxon>
        <taxon>Endopterygota</taxon>
        <taxon>Lepidoptera</taxon>
        <taxon>Glossata</taxon>
        <taxon>Ditrysia</taxon>
        <taxon>Noctuoidea</taxon>
        <taxon>Noctuidae</taxon>
        <taxon>Amphipyrinae</taxon>
        <taxon>Spodoptera</taxon>
    </lineage>
</organism>